<dbReference type="Proteomes" id="UP000659124">
    <property type="component" value="Unassembled WGS sequence"/>
</dbReference>
<dbReference type="PANTHER" id="PTHR34512">
    <property type="entry name" value="CELL SURFACE PROTEIN"/>
    <property type="match status" value="1"/>
</dbReference>
<dbReference type="SUPFAM" id="SSF50998">
    <property type="entry name" value="Quinoprotein alcohol dehydrogenase-like"/>
    <property type="match status" value="1"/>
</dbReference>
<dbReference type="RefSeq" id="WP_188090593.1">
    <property type="nucleotide sequence ID" value="NZ_JACVFC010000003.1"/>
</dbReference>
<dbReference type="PANTHER" id="PTHR34512:SF30">
    <property type="entry name" value="OUTER MEMBRANE PROTEIN ASSEMBLY FACTOR BAMB"/>
    <property type="match status" value="1"/>
</dbReference>
<evidence type="ECO:0000256" key="1">
    <source>
        <dbReference type="SAM" id="SignalP"/>
    </source>
</evidence>
<feature type="chain" id="PRO_5045635975" evidence="1">
    <location>
        <begin position="23"/>
        <end position="432"/>
    </location>
</feature>
<name>A0ABR7TSR7_9BACT</name>
<dbReference type="InterPro" id="IPR011047">
    <property type="entry name" value="Quinoprotein_ADH-like_sf"/>
</dbReference>
<comment type="caution">
    <text evidence="3">The sequence shown here is derived from an EMBL/GenBank/DDBJ whole genome shotgun (WGS) entry which is preliminary data.</text>
</comment>
<proteinExistence type="predicted"/>
<accession>A0ABR7TSR7</accession>
<evidence type="ECO:0000313" key="4">
    <source>
        <dbReference type="Proteomes" id="UP000659124"/>
    </source>
</evidence>
<evidence type="ECO:0000259" key="2">
    <source>
        <dbReference type="Pfam" id="PF13360"/>
    </source>
</evidence>
<protein>
    <submittedName>
        <fullName evidence="3">PQQ-binding-like beta-propeller repeat protein</fullName>
    </submittedName>
</protein>
<dbReference type="SMART" id="SM00564">
    <property type="entry name" value="PQQ"/>
    <property type="match status" value="2"/>
</dbReference>
<dbReference type="Gene3D" id="2.130.10.10">
    <property type="entry name" value="YVTN repeat-like/Quinoprotein amine dehydrogenase"/>
    <property type="match status" value="1"/>
</dbReference>
<dbReference type="InterPro" id="IPR015943">
    <property type="entry name" value="WD40/YVTN_repeat-like_dom_sf"/>
</dbReference>
<reference evidence="3 4" key="1">
    <citation type="submission" date="2020-09" db="EMBL/GenBank/DDBJ databases">
        <title>Genome sequences of type strains of Chitinophaga qingshengii and Chitinophaga varians.</title>
        <authorList>
            <person name="Kittiwongwattana C."/>
        </authorList>
    </citation>
    <scope>NUCLEOTIDE SEQUENCE [LARGE SCALE GENOMIC DNA]</scope>
    <source>
        <strain evidence="3 4">JCM 30026</strain>
    </source>
</reference>
<keyword evidence="1" id="KW-0732">Signal</keyword>
<dbReference type="EMBL" id="JACVFC010000003">
    <property type="protein sequence ID" value="MBC9933497.1"/>
    <property type="molecule type" value="Genomic_DNA"/>
</dbReference>
<dbReference type="InterPro" id="IPR002372">
    <property type="entry name" value="PQQ_rpt_dom"/>
</dbReference>
<sequence>MHSSIVTRTVLLLLVTSMFSCSKTNETAPETSPVPDPTIPATPNRPSGALYVDYGSTLNKINVVDSSIIWESGNYTLFGSMGSAMVLDSTFFYYGSSTAVAGYSKKDGSNKWLFRWQMFMPAPLLYSEPVIQNNQVFFTASTDKNSTPAMLYCFDKITGVQKWSVKVDNSSLNSYFNTTPVVLNDRVILGTMDAANHKHLTAYRVSDGVQQWTSAINDNLSTRPKGVNNRIYSFEKTSVSCYSATDGTLQWQTSQGDWLTGTSTFFNNNEPVVVRLYDARYDVYTLNTADGKLLKKASIQAPTGTIREKEVGGCSYYNNKLIVVNKRSDDSLAIRCFDLSTQKLSWERHFEHVQGQYDIEMFAPLLTSDYIIFPTVSGHSSDYSHYKALMHFLNLAGEEVISIPMKPGIFPNKFAYEEKGIIYNQHNRIVLP</sequence>
<dbReference type="Pfam" id="PF13360">
    <property type="entry name" value="PQQ_2"/>
    <property type="match status" value="1"/>
</dbReference>
<feature type="signal peptide" evidence="1">
    <location>
        <begin position="1"/>
        <end position="22"/>
    </location>
</feature>
<keyword evidence="4" id="KW-1185">Reference proteome</keyword>
<feature type="domain" description="Pyrrolo-quinoline quinone repeat" evidence="2">
    <location>
        <begin position="199"/>
        <end position="355"/>
    </location>
</feature>
<evidence type="ECO:0000313" key="3">
    <source>
        <dbReference type="EMBL" id="MBC9933497.1"/>
    </source>
</evidence>
<gene>
    <name evidence="3" type="ORF">ICL07_24120</name>
</gene>
<organism evidence="3 4">
    <name type="scientific">Chitinophaga qingshengii</name>
    <dbReference type="NCBI Taxonomy" id="1569794"/>
    <lineage>
        <taxon>Bacteria</taxon>
        <taxon>Pseudomonadati</taxon>
        <taxon>Bacteroidota</taxon>
        <taxon>Chitinophagia</taxon>
        <taxon>Chitinophagales</taxon>
        <taxon>Chitinophagaceae</taxon>
        <taxon>Chitinophaga</taxon>
    </lineage>
</organism>
<dbReference type="InterPro" id="IPR018391">
    <property type="entry name" value="PQQ_b-propeller_rpt"/>
</dbReference>